<dbReference type="Proteomes" id="UP000077266">
    <property type="component" value="Unassembled WGS sequence"/>
</dbReference>
<sequence length="255" mass="27638">MSRMISAGPSKPSKRETVDERTFVSCTQTAEGRAAGRPPRCKTYSIRYMVDLAGPECEGDSTARGGQRRLAHVHRRRRPARTRDQVLDARRDVSLALVQLHRHHATSPRNVAHARTARALPRAPYSRPSSLGRTPSRNRTVQSGTGAPAAAVEGTRHPAAAGPVDEDGRHYRLATAYPFRARGTVRPCPARCTDRSAGPARGQLRREHSTRGSCAAVELARTRDERLSSSARGGETQGRGGRHTQGEGVGLVSGF</sequence>
<feature type="region of interest" description="Disordered" evidence="1">
    <location>
        <begin position="194"/>
        <end position="213"/>
    </location>
</feature>
<gene>
    <name evidence="2" type="ORF">EXIGLDRAFT_205606</name>
</gene>
<name>A0A165MVD2_EXIGL</name>
<protein>
    <submittedName>
        <fullName evidence="2">Uncharacterized protein</fullName>
    </submittedName>
</protein>
<evidence type="ECO:0000313" key="3">
    <source>
        <dbReference type="Proteomes" id="UP000077266"/>
    </source>
</evidence>
<keyword evidence="3" id="KW-1185">Reference proteome</keyword>
<feature type="region of interest" description="Disordered" evidence="1">
    <location>
        <begin position="104"/>
        <end position="166"/>
    </location>
</feature>
<proteinExistence type="predicted"/>
<dbReference type="InParanoid" id="A0A165MVD2"/>
<dbReference type="EMBL" id="KV425906">
    <property type="protein sequence ID" value="KZV99818.1"/>
    <property type="molecule type" value="Genomic_DNA"/>
</dbReference>
<reference evidence="2 3" key="1">
    <citation type="journal article" date="2016" name="Mol. Biol. Evol.">
        <title>Comparative Genomics of Early-Diverging Mushroom-Forming Fungi Provides Insights into the Origins of Lignocellulose Decay Capabilities.</title>
        <authorList>
            <person name="Nagy L.G."/>
            <person name="Riley R."/>
            <person name="Tritt A."/>
            <person name="Adam C."/>
            <person name="Daum C."/>
            <person name="Floudas D."/>
            <person name="Sun H."/>
            <person name="Yadav J.S."/>
            <person name="Pangilinan J."/>
            <person name="Larsson K.H."/>
            <person name="Matsuura K."/>
            <person name="Barry K."/>
            <person name="Labutti K."/>
            <person name="Kuo R."/>
            <person name="Ohm R.A."/>
            <person name="Bhattacharya S.S."/>
            <person name="Shirouzu T."/>
            <person name="Yoshinaga Y."/>
            <person name="Martin F.M."/>
            <person name="Grigoriev I.V."/>
            <person name="Hibbett D.S."/>
        </authorList>
    </citation>
    <scope>NUCLEOTIDE SEQUENCE [LARGE SCALE GENOMIC DNA]</scope>
    <source>
        <strain evidence="2 3">HHB12029</strain>
    </source>
</reference>
<feature type="region of interest" description="Disordered" evidence="1">
    <location>
        <begin position="1"/>
        <end position="23"/>
    </location>
</feature>
<feature type="compositionally biased region" description="Polar residues" evidence="1">
    <location>
        <begin position="127"/>
        <end position="145"/>
    </location>
</feature>
<feature type="region of interest" description="Disordered" evidence="1">
    <location>
        <begin position="218"/>
        <end position="255"/>
    </location>
</feature>
<feature type="compositionally biased region" description="Basic and acidic residues" evidence="1">
    <location>
        <begin position="13"/>
        <end position="22"/>
    </location>
</feature>
<evidence type="ECO:0000256" key="1">
    <source>
        <dbReference type="SAM" id="MobiDB-lite"/>
    </source>
</evidence>
<evidence type="ECO:0000313" key="2">
    <source>
        <dbReference type="EMBL" id="KZV99818.1"/>
    </source>
</evidence>
<organism evidence="2 3">
    <name type="scientific">Exidia glandulosa HHB12029</name>
    <dbReference type="NCBI Taxonomy" id="1314781"/>
    <lineage>
        <taxon>Eukaryota</taxon>
        <taxon>Fungi</taxon>
        <taxon>Dikarya</taxon>
        <taxon>Basidiomycota</taxon>
        <taxon>Agaricomycotina</taxon>
        <taxon>Agaricomycetes</taxon>
        <taxon>Auriculariales</taxon>
        <taxon>Exidiaceae</taxon>
        <taxon>Exidia</taxon>
    </lineage>
</organism>
<accession>A0A165MVD2</accession>
<dbReference type="AlphaFoldDB" id="A0A165MVD2"/>
<dbReference type="OrthoDB" id="3171382at2759"/>